<dbReference type="CDD" id="cd00290">
    <property type="entry name" value="cytochrome_b_C"/>
    <property type="match status" value="1"/>
</dbReference>
<dbReference type="InterPro" id="IPR016174">
    <property type="entry name" value="Di-haem_cyt_TM"/>
</dbReference>
<feature type="domain" description="Cytochrome b/b6 C-terminal region profile" evidence="22">
    <location>
        <begin position="210"/>
        <end position="380"/>
    </location>
</feature>
<keyword evidence="12 20" id="KW-1133">Transmembrane helix</keyword>
<feature type="transmembrane region" description="Helical" evidence="20">
    <location>
        <begin position="229"/>
        <end position="250"/>
    </location>
</feature>
<evidence type="ECO:0000256" key="10">
    <source>
        <dbReference type="ARBA" id="ARBA00022792"/>
    </source>
</evidence>
<feature type="transmembrane region" description="Helical" evidence="20">
    <location>
        <begin position="145"/>
        <end position="166"/>
    </location>
</feature>
<evidence type="ECO:0000256" key="5">
    <source>
        <dbReference type="ARBA" id="ARBA00022448"/>
    </source>
</evidence>
<feature type="binding site" description="axial binding residue" evidence="19">
    <location>
        <position position="196"/>
    </location>
    <ligand>
        <name>heme b</name>
        <dbReference type="ChEBI" id="CHEBI:60344"/>
        <label>b566</label>
    </ligand>
    <ligandPart>
        <name>Fe</name>
        <dbReference type="ChEBI" id="CHEBI:18248"/>
    </ligandPart>
</feature>
<protein>
    <recommendedName>
        <fullName evidence="4 20">Cytochrome b</fullName>
    </recommendedName>
</protein>
<organism evidence="23">
    <name type="scientific">Tanakia lanceolata</name>
    <dbReference type="NCBI Taxonomy" id="80805"/>
    <lineage>
        <taxon>Eukaryota</taxon>
        <taxon>Metazoa</taxon>
        <taxon>Chordata</taxon>
        <taxon>Craniata</taxon>
        <taxon>Vertebrata</taxon>
        <taxon>Euteleostomi</taxon>
        <taxon>Actinopterygii</taxon>
        <taxon>Neopterygii</taxon>
        <taxon>Teleostei</taxon>
        <taxon>Ostariophysi</taxon>
        <taxon>Cypriniformes</taxon>
        <taxon>Acheilognathidae</taxon>
        <taxon>Tanakia</taxon>
    </lineage>
</organism>
<dbReference type="PANTHER" id="PTHR19271">
    <property type="entry name" value="CYTOCHROME B"/>
    <property type="match status" value="1"/>
</dbReference>
<comment type="similarity">
    <text evidence="17 20">Belongs to the cytochrome b family.</text>
</comment>
<evidence type="ECO:0000256" key="16">
    <source>
        <dbReference type="ARBA" id="ARBA00023136"/>
    </source>
</evidence>
<dbReference type="SUPFAM" id="SSF81342">
    <property type="entry name" value="Transmembrane di-heme cytochromes"/>
    <property type="match status" value="1"/>
</dbReference>
<dbReference type="InterPro" id="IPR027387">
    <property type="entry name" value="Cytb/b6-like_sf"/>
</dbReference>
<keyword evidence="16 20" id="KW-0472">Membrane</keyword>
<evidence type="ECO:0000256" key="9">
    <source>
        <dbReference type="ARBA" id="ARBA00022723"/>
    </source>
</evidence>
<dbReference type="GO" id="GO:0005743">
    <property type="term" value="C:mitochondrial inner membrane"/>
    <property type="evidence" value="ECO:0007669"/>
    <property type="project" value="UniProtKB-SubCell"/>
</dbReference>
<dbReference type="InterPro" id="IPR005797">
    <property type="entry name" value="Cyt_b/b6_N"/>
</dbReference>
<dbReference type="PROSITE" id="PS51002">
    <property type="entry name" value="CYTB_NTER"/>
    <property type="match status" value="1"/>
</dbReference>
<feature type="transmembrane region" description="Helical" evidence="20">
    <location>
        <begin position="77"/>
        <end position="98"/>
    </location>
</feature>
<dbReference type="Pfam" id="PF00032">
    <property type="entry name" value="Cytochrom_B_C"/>
    <property type="match status" value="1"/>
</dbReference>
<keyword evidence="13 19" id="KW-0408">Iron</keyword>
<feature type="binding site" description="axial binding residue" evidence="19">
    <location>
        <position position="182"/>
    </location>
    <ligand>
        <name>heme b</name>
        <dbReference type="ChEBI" id="CHEBI:60344"/>
        <label>b562</label>
    </ligand>
    <ligandPart>
        <name>Fe</name>
        <dbReference type="ChEBI" id="CHEBI:18248"/>
    </ligandPart>
</feature>
<comment type="function">
    <text evidence="1 20">Component of the ubiquinol-cytochrome c reductase complex (complex III or cytochrome b-c1 complex) that is part of the mitochondrial respiratory chain. The b-c1 complex mediates electron transfer from ubiquinol to cytochrome c. Contributes to the generation of a proton gradient across the mitochondrial membrane that is then used for ATP synthesis.</text>
</comment>
<dbReference type="FunFam" id="1.20.810.10:FF:000002">
    <property type="entry name" value="Cytochrome b"/>
    <property type="match status" value="1"/>
</dbReference>
<dbReference type="InterPro" id="IPR030689">
    <property type="entry name" value="Cytochrome_b"/>
</dbReference>
<dbReference type="Pfam" id="PF00033">
    <property type="entry name" value="Cytochrome_B"/>
    <property type="match status" value="1"/>
</dbReference>
<feature type="transmembrane region" description="Helical" evidence="20">
    <location>
        <begin position="29"/>
        <end position="56"/>
    </location>
</feature>
<keyword evidence="14" id="KW-0830">Ubiquinone</keyword>
<evidence type="ECO:0000256" key="2">
    <source>
        <dbReference type="ARBA" id="ARBA00004448"/>
    </source>
</evidence>
<comment type="subunit">
    <text evidence="3">The cytochrome bc1 complex contains 3 respiratory subunits (MT-CYB, CYC1 and UQCRFS1), 2 core proteins (UQCRC1 and UQCRC2) and probably 6 low-molecular weight proteins.</text>
</comment>
<name>A0A348AVI8_9TELE</name>
<keyword evidence="6 19" id="KW-0349">Heme</keyword>
<comment type="cofactor">
    <cofactor evidence="20">
        <name>heme b</name>
        <dbReference type="ChEBI" id="CHEBI:60344"/>
    </cofactor>
    <text evidence="20">Binds 2 heme groups non-covalently.</text>
</comment>
<evidence type="ECO:0000259" key="22">
    <source>
        <dbReference type="PROSITE" id="PS51003"/>
    </source>
</evidence>
<geneLocation type="mitochondrion" evidence="23"/>
<dbReference type="InterPro" id="IPR036150">
    <property type="entry name" value="Cyt_b/b6_C_sf"/>
</dbReference>
<proteinExistence type="inferred from homology"/>
<evidence type="ECO:0000256" key="8">
    <source>
        <dbReference type="ARBA" id="ARBA00022692"/>
    </source>
</evidence>
<evidence type="ECO:0000256" key="19">
    <source>
        <dbReference type="PIRSR" id="PIRSR038885-2"/>
    </source>
</evidence>
<evidence type="ECO:0000256" key="18">
    <source>
        <dbReference type="PIRSR" id="PIRSR038885-1"/>
    </source>
</evidence>
<dbReference type="InterPro" id="IPR048259">
    <property type="entry name" value="Cytochrome_b_N_euk/bac"/>
</dbReference>
<evidence type="ECO:0000256" key="7">
    <source>
        <dbReference type="ARBA" id="ARBA00022660"/>
    </source>
</evidence>
<dbReference type="InterPro" id="IPR005798">
    <property type="entry name" value="Cyt_b/b6_C"/>
</dbReference>
<evidence type="ECO:0000256" key="3">
    <source>
        <dbReference type="ARBA" id="ARBA00011660"/>
    </source>
</evidence>
<dbReference type="AlphaFoldDB" id="A0A348AVI8"/>
<reference evidence="23" key="1">
    <citation type="submission" date="2008-04" db="EMBL/GenBank/DDBJ databases">
        <title>Cypriniform mitochondrial genome.</title>
        <authorList>
            <person name="Saitoh K."/>
            <person name="Sado T."/>
            <person name="Nishida M."/>
            <person name="Miya M."/>
        </authorList>
    </citation>
    <scope>NUCLEOTIDE SEQUENCE</scope>
</reference>
<comment type="cofactor">
    <cofactor evidence="19">
        <name>heme</name>
        <dbReference type="ChEBI" id="CHEBI:30413"/>
    </cofactor>
    <text evidence="19">Binds 2 heme groups non-covalently.</text>
</comment>
<evidence type="ECO:0000256" key="17">
    <source>
        <dbReference type="ARBA" id="ARBA00061233"/>
    </source>
</evidence>
<feature type="binding site" description="axial binding residue" evidence="19">
    <location>
        <position position="97"/>
    </location>
    <ligand>
        <name>heme b</name>
        <dbReference type="ChEBI" id="CHEBI:60344"/>
        <label>b566</label>
    </ligand>
    <ligandPart>
        <name>Fe</name>
        <dbReference type="ChEBI" id="CHEBI:18248"/>
    </ligandPart>
</feature>
<gene>
    <name evidence="23" type="primary">Cb</name>
</gene>
<dbReference type="GO" id="GO:0008121">
    <property type="term" value="F:quinol-cytochrome-c reductase activity"/>
    <property type="evidence" value="ECO:0007669"/>
    <property type="project" value="InterPro"/>
</dbReference>
<keyword evidence="5 20" id="KW-0813">Transport</keyword>
<dbReference type="PANTHER" id="PTHR19271:SF16">
    <property type="entry name" value="CYTOCHROME B"/>
    <property type="match status" value="1"/>
</dbReference>
<evidence type="ECO:0000256" key="14">
    <source>
        <dbReference type="ARBA" id="ARBA00023075"/>
    </source>
</evidence>
<keyword evidence="10" id="KW-0999">Mitochondrion inner membrane</keyword>
<accession>A0A348AVI8</accession>
<evidence type="ECO:0000256" key="12">
    <source>
        <dbReference type="ARBA" id="ARBA00022989"/>
    </source>
</evidence>
<keyword evidence="9 19" id="KW-0479">Metal-binding</keyword>
<feature type="binding site" evidence="18">
    <location>
        <position position="201"/>
    </location>
    <ligand>
        <name>a ubiquinone</name>
        <dbReference type="ChEBI" id="CHEBI:16389"/>
    </ligand>
</feature>
<dbReference type="EMBL" id="AP010781">
    <property type="protein sequence ID" value="BBC54767.1"/>
    <property type="molecule type" value="Genomic_DNA"/>
</dbReference>
<feature type="transmembrane region" description="Helical" evidence="20">
    <location>
        <begin position="346"/>
        <end position="371"/>
    </location>
</feature>
<feature type="transmembrane region" description="Helical" evidence="20">
    <location>
        <begin position="113"/>
        <end position="133"/>
    </location>
</feature>
<feature type="transmembrane region" description="Helical" evidence="20">
    <location>
        <begin position="178"/>
        <end position="200"/>
    </location>
</feature>
<comment type="subcellular location">
    <subcellularLocation>
        <location evidence="2">Mitochondrion inner membrane</location>
        <topology evidence="2">Multi-pass membrane protein</topology>
    </subcellularLocation>
</comment>
<dbReference type="GO" id="GO:0045275">
    <property type="term" value="C:respiratory chain complex III"/>
    <property type="evidence" value="ECO:0007669"/>
    <property type="project" value="InterPro"/>
</dbReference>
<sequence>MASLRKTHPLIKIANDALVDLPTPSNISVWWNFGSLLGLCLISQILTGLFLAMHYTSDISTAFSSVNHICRDVNYGWLIRSLHANGASFFFICIYMHIARGLYYGSYLYKETWNIGVILFLLVMMTAFVGYVLPWGQMSFWGATVITNLLSAVPYMGDALVQWIWGGFSVDNATLTRFFAFHFLLPFIVAAATILHLLFLHETGSNNPAGLNSDADKISFHPYFSYKDLLGFVLMLMALTSLALFSPNLLGDSENFIPANPLVTPPHIKPEWYFLFAYAILRSIPNKLGGVLALLFSILVLMVVPILHTSKQRGLTFRPITQFLFWTLVADMIILTWIGGMPVEHPYIIIGQIASVLYFALFLILAPLAGWMENKALKWA</sequence>
<evidence type="ECO:0000256" key="4">
    <source>
        <dbReference type="ARBA" id="ARBA00013531"/>
    </source>
</evidence>
<evidence type="ECO:0000256" key="6">
    <source>
        <dbReference type="ARBA" id="ARBA00022617"/>
    </source>
</evidence>
<evidence type="ECO:0000256" key="20">
    <source>
        <dbReference type="RuleBase" id="RU362117"/>
    </source>
</evidence>
<dbReference type="Gene3D" id="1.20.810.10">
    <property type="entry name" value="Cytochrome Bc1 Complex, Chain C"/>
    <property type="match status" value="1"/>
</dbReference>
<evidence type="ECO:0000256" key="11">
    <source>
        <dbReference type="ARBA" id="ARBA00022982"/>
    </source>
</evidence>
<dbReference type="CDD" id="cd00284">
    <property type="entry name" value="Cytochrome_b_N"/>
    <property type="match status" value="1"/>
</dbReference>
<dbReference type="SUPFAM" id="SSF81648">
    <property type="entry name" value="a domain/subunit of cytochrome bc1 complex (Ubiquinol-cytochrome c reductase)"/>
    <property type="match status" value="1"/>
</dbReference>
<evidence type="ECO:0000256" key="15">
    <source>
        <dbReference type="ARBA" id="ARBA00023128"/>
    </source>
</evidence>
<dbReference type="InterPro" id="IPR048260">
    <property type="entry name" value="Cytochrome_b_C_euk/bac"/>
</dbReference>
<evidence type="ECO:0000256" key="1">
    <source>
        <dbReference type="ARBA" id="ARBA00002566"/>
    </source>
</evidence>
<evidence type="ECO:0000259" key="21">
    <source>
        <dbReference type="PROSITE" id="PS51002"/>
    </source>
</evidence>
<keyword evidence="8 20" id="KW-0812">Transmembrane</keyword>
<evidence type="ECO:0000256" key="13">
    <source>
        <dbReference type="ARBA" id="ARBA00023004"/>
    </source>
</evidence>
<feature type="transmembrane region" description="Helical" evidence="20">
    <location>
        <begin position="288"/>
        <end position="308"/>
    </location>
</feature>
<feature type="binding site" description="axial binding residue" evidence="19">
    <location>
        <position position="83"/>
    </location>
    <ligand>
        <name>heme b</name>
        <dbReference type="ChEBI" id="CHEBI:60344"/>
        <label>b562</label>
    </ligand>
    <ligandPart>
        <name>Fe</name>
        <dbReference type="ChEBI" id="CHEBI:18248"/>
    </ligandPart>
</feature>
<dbReference type="PIRSF" id="PIRSF038885">
    <property type="entry name" value="COB"/>
    <property type="match status" value="1"/>
</dbReference>
<feature type="domain" description="Cytochrome b/b6 N-terminal region profile" evidence="21">
    <location>
        <begin position="1"/>
        <end position="209"/>
    </location>
</feature>
<keyword evidence="15 20" id="KW-0496">Mitochondrion</keyword>
<keyword evidence="11 20" id="KW-0249">Electron transport</keyword>
<dbReference type="PROSITE" id="PS51003">
    <property type="entry name" value="CYTB_CTER"/>
    <property type="match status" value="1"/>
</dbReference>
<evidence type="ECO:0000313" key="23">
    <source>
        <dbReference type="EMBL" id="BBC54767.1"/>
    </source>
</evidence>
<dbReference type="GO" id="GO:0006122">
    <property type="term" value="P:mitochondrial electron transport, ubiquinol to cytochrome c"/>
    <property type="evidence" value="ECO:0007669"/>
    <property type="project" value="TreeGrafter"/>
</dbReference>
<keyword evidence="7 20" id="KW-0679">Respiratory chain</keyword>
<dbReference type="GO" id="GO:0016491">
    <property type="term" value="F:oxidoreductase activity"/>
    <property type="evidence" value="ECO:0007669"/>
    <property type="project" value="UniProtKB-UniRule"/>
</dbReference>
<feature type="transmembrane region" description="Helical" evidence="20">
    <location>
        <begin position="320"/>
        <end position="340"/>
    </location>
</feature>
<dbReference type="GO" id="GO:0046872">
    <property type="term" value="F:metal ion binding"/>
    <property type="evidence" value="ECO:0007669"/>
    <property type="project" value="UniProtKB-UniRule"/>
</dbReference>